<accession>A0ABP9E891</accession>
<proteinExistence type="predicted"/>
<evidence type="ECO:0000313" key="2">
    <source>
        <dbReference type="Proteomes" id="UP001501323"/>
    </source>
</evidence>
<evidence type="ECO:0008006" key="3">
    <source>
        <dbReference type="Google" id="ProtNLM"/>
    </source>
</evidence>
<dbReference type="EMBL" id="BAABJY010000002">
    <property type="protein sequence ID" value="GAA4868999.1"/>
    <property type="molecule type" value="Genomic_DNA"/>
</dbReference>
<reference evidence="2" key="1">
    <citation type="journal article" date="2019" name="Int. J. Syst. Evol. Microbiol.">
        <title>The Global Catalogue of Microorganisms (GCM) 10K type strain sequencing project: providing services to taxonomists for standard genome sequencing and annotation.</title>
        <authorList>
            <consortium name="The Broad Institute Genomics Platform"/>
            <consortium name="The Broad Institute Genome Sequencing Center for Infectious Disease"/>
            <person name="Wu L."/>
            <person name="Ma J."/>
        </authorList>
    </citation>
    <scope>NUCLEOTIDE SEQUENCE [LARGE SCALE GENOMIC DNA]</scope>
    <source>
        <strain evidence="2">JCM 18392</strain>
    </source>
</reference>
<dbReference type="Proteomes" id="UP001501323">
    <property type="component" value="Unassembled WGS sequence"/>
</dbReference>
<name>A0ABP9E891_9GAMM</name>
<keyword evidence="2" id="KW-1185">Reference proteome</keyword>
<gene>
    <name evidence="1" type="ORF">GCM10023332_21950</name>
</gene>
<protein>
    <recommendedName>
        <fullName evidence="3">DUF4238 domain-containing protein</fullName>
    </recommendedName>
</protein>
<comment type="caution">
    <text evidence="1">The sequence shown here is derived from an EMBL/GenBank/DDBJ whole genome shotgun (WGS) entry which is preliminary data.</text>
</comment>
<dbReference type="Pfam" id="PF14022">
    <property type="entry name" value="DUF4238"/>
    <property type="match status" value="1"/>
</dbReference>
<dbReference type="InterPro" id="IPR025332">
    <property type="entry name" value="DUF4238"/>
</dbReference>
<organism evidence="1 2">
    <name type="scientific">Luteimonas vadosa</name>
    <dbReference type="NCBI Taxonomy" id="1165507"/>
    <lineage>
        <taxon>Bacteria</taxon>
        <taxon>Pseudomonadati</taxon>
        <taxon>Pseudomonadota</taxon>
        <taxon>Gammaproteobacteria</taxon>
        <taxon>Lysobacterales</taxon>
        <taxon>Lysobacteraceae</taxon>
        <taxon>Luteimonas</taxon>
    </lineage>
</organism>
<sequence>MHTRSYRTQVKSVANETAMYTVDLEAYLANEVESPAQPAIEKLRELTVLSGGEREALARYVIAMWKRVPSGRMRVAATIPEVADSVNAEIQRGLEDAATEDPSLSDIAESRRREVNALIAKYKQDPPDHFWHYTVGTQATPRMVHGLLEMQWAILVSEREHFITSDNPVFFFAAEGIGSPQSELSVPLSSRVALWAARSRAPKPYFLPVERSVVLEINRRTARNTNRFLYTKQESPWALRFGAKKHALSRLW</sequence>
<evidence type="ECO:0000313" key="1">
    <source>
        <dbReference type="EMBL" id="GAA4868999.1"/>
    </source>
</evidence>